<evidence type="ECO:0008006" key="4">
    <source>
        <dbReference type="Google" id="ProtNLM"/>
    </source>
</evidence>
<reference evidence="2 3" key="1">
    <citation type="submission" date="2016-05" db="EMBL/GenBank/DDBJ databases">
        <title>Comparative analysis of secretome profiles of manganese(II)-oxidizing ascomycete fungi.</title>
        <authorList>
            <consortium name="DOE Joint Genome Institute"/>
            <person name="Zeiner C.A."/>
            <person name="Purvine S.O."/>
            <person name="Zink E.M."/>
            <person name="Wu S."/>
            <person name="Pasa-Tolic L."/>
            <person name="Chaput D.L."/>
            <person name="Haridas S."/>
            <person name="Grigoriev I.V."/>
            <person name="Santelli C.M."/>
            <person name="Hansel C.M."/>
        </authorList>
    </citation>
    <scope>NUCLEOTIDE SEQUENCE [LARGE SCALE GENOMIC DNA]</scope>
    <source>
        <strain evidence="2 3">AP3s5-JAC2a</strain>
    </source>
</reference>
<evidence type="ECO:0000256" key="1">
    <source>
        <dbReference type="SAM" id="SignalP"/>
    </source>
</evidence>
<sequence>MLSLLIGFLLAAVGAANLPGSIWEPTECKTCPYSLCTNKKVYDRGNAIFTCWTSGTDIYTDTTWLKTTDNCYVARYDVEEFADPSELPYCGRVQQPEWPKRNGRTRYYSECYRMPYLQDRARKYYKNNVDLNLLCVARNVTGYAHEVMGKTYVGSYFLGRKLTLHSTWYKTNSDCFVHETGIWPVEDDLEDCGPLDTELPERILPETETTIPTSAPTLFPTPTTVLPNTTPSRSASVASTDIHPLSRRFLYNTTIGEEYVNCTETSNSKDRVHGVRHVYEFDQPVFPQCGTVDQFGPHPDNYTIMLFTTDFCWIRDDECWEQLLQSSLRSDHFPHCESFTDTVS</sequence>
<protein>
    <recommendedName>
        <fullName evidence="4">Cyanovirin-N domain-containing protein</fullName>
    </recommendedName>
</protein>
<dbReference type="AlphaFoldDB" id="A0A177CAE8"/>
<evidence type="ECO:0000313" key="3">
    <source>
        <dbReference type="Proteomes" id="UP000077069"/>
    </source>
</evidence>
<keyword evidence="1" id="KW-0732">Signal</keyword>
<feature type="chain" id="PRO_5012204408" description="Cyanovirin-N domain-containing protein" evidence="1">
    <location>
        <begin position="16"/>
        <end position="344"/>
    </location>
</feature>
<dbReference type="Proteomes" id="UP000077069">
    <property type="component" value="Unassembled WGS sequence"/>
</dbReference>
<dbReference type="EMBL" id="KV441553">
    <property type="protein sequence ID" value="OAG04346.1"/>
    <property type="molecule type" value="Genomic_DNA"/>
</dbReference>
<name>A0A177CAE8_9PLEO</name>
<keyword evidence="3" id="KW-1185">Reference proteome</keyword>
<feature type="signal peptide" evidence="1">
    <location>
        <begin position="1"/>
        <end position="15"/>
    </location>
</feature>
<accession>A0A177CAE8</accession>
<proteinExistence type="predicted"/>
<organism evidence="2 3">
    <name type="scientific">Paraphaeosphaeria sporulosa</name>
    <dbReference type="NCBI Taxonomy" id="1460663"/>
    <lineage>
        <taxon>Eukaryota</taxon>
        <taxon>Fungi</taxon>
        <taxon>Dikarya</taxon>
        <taxon>Ascomycota</taxon>
        <taxon>Pezizomycotina</taxon>
        <taxon>Dothideomycetes</taxon>
        <taxon>Pleosporomycetidae</taxon>
        <taxon>Pleosporales</taxon>
        <taxon>Massarineae</taxon>
        <taxon>Didymosphaeriaceae</taxon>
        <taxon>Paraphaeosphaeria</taxon>
    </lineage>
</organism>
<dbReference type="RefSeq" id="XP_018034711.1">
    <property type="nucleotide sequence ID" value="XM_018184198.1"/>
</dbReference>
<dbReference type="InParanoid" id="A0A177CAE8"/>
<gene>
    <name evidence="2" type="ORF">CC84DRAFT_1246304</name>
</gene>
<dbReference type="OrthoDB" id="5358886at2759"/>
<dbReference type="GeneID" id="28767684"/>
<evidence type="ECO:0000313" key="2">
    <source>
        <dbReference type="EMBL" id="OAG04346.1"/>
    </source>
</evidence>